<evidence type="ECO:0000256" key="2">
    <source>
        <dbReference type="ARBA" id="ARBA00023015"/>
    </source>
</evidence>
<evidence type="ECO:0000313" key="7">
    <source>
        <dbReference type="Proteomes" id="UP000054851"/>
    </source>
</evidence>
<accession>A0A158CBE1</accession>
<comment type="similarity">
    <text evidence="1">Belongs to the LysR transcriptional regulatory family.</text>
</comment>
<dbReference type="GO" id="GO:0003677">
    <property type="term" value="F:DNA binding"/>
    <property type="evidence" value="ECO:0007669"/>
    <property type="project" value="UniProtKB-KW"/>
</dbReference>
<dbReference type="InterPro" id="IPR000847">
    <property type="entry name" value="LysR_HTH_N"/>
</dbReference>
<dbReference type="Proteomes" id="UP000054851">
    <property type="component" value="Unassembled WGS sequence"/>
</dbReference>
<dbReference type="Gene3D" id="1.10.10.10">
    <property type="entry name" value="Winged helix-like DNA-binding domain superfamily/Winged helix DNA-binding domain"/>
    <property type="match status" value="1"/>
</dbReference>
<feature type="domain" description="HTH lysR-type" evidence="5">
    <location>
        <begin position="16"/>
        <end position="73"/>
    </location>
</feature>
<reference evidence="6" key="1">
    <citation type="submission" date="2016-01" db="EMBL/GenBank/DDBJ databases">
        <authorList>
            <person name="Peeters C."/>
        </authorList>
    </citation>
    <scope>NUCLEOTIDE SEQUENCE</scope>
    <source>
        <strain evidence="6">LMG 29322</strain>
    </source>
</reference>
<name>A0A158CBE1_9BURK</name>
<dbReference type="InterPro" id="IPR005119">
    <property type="entry name" value="LysR_subst-bd"/>
</dbReference>
<dbReference type="InterPro" id="IPR036388">
    <property type="entry name" value="WH-like_DNA-bd_sf"/>
</dbReference>
<sequence length="321" mass="35827">MPMTNRYDECQNQERISLHLFTILNTILKEQSVTRASVQLNMSQSSVSAALARLRNLYGDPLLVRGKSRLVPTERAQEMMPSLATIGECVDLMTARSIGRSEVIVPRKCTVSCVDEISTFLIPVITAEVLASSERISIEFRSMISFDVFVELDAGRLDTAIVSGFGAAPAGHELVGTDDIVCMMSKRHPLARHESLTRAQYKRSEHVALNSHLWSRRSTFDQILQDCGIRRRNSVTLPFADVIPHLLQRSDLLFTTSRKFAAYYATLLPLHTATLEADLPTIQYFQTSTYATKDPLRVAWVASKVRSACGTGFEEARIADD</sequence>
<evidence type="ECO:0000259" key="5">
    <source>
        <dbReference type="PROSITE" id="PS50931"/>
    </source>
</evidence>
<dbReference type="GO" id="GO:0003700">
    <property type="term" value="F:DNA-binding transcription factor activity"/>
    <property type="evidence" value="ECO:0007669"/>
    <property type="project" value="InterPro"/>
</dbReference>
<dbReference type="Pfam" id="PF03466">
    <property type="entry name" value="LysR_substrate"/>
    <property type="match status" value="1"/>
</dbReference>
<keyword evidence="7" id="KW-1185">Reference proteome</keyword>
<dbReference type="EMBL" id="FCOA02000020">
    <property type="protein sequence ID" value="SAK79678.1"/>
    <property type="molecule type" value="Genomic_DNA"/>
</dbReference>
<comment type="caution">
    <text evidence="6">The sequence shown here is derived from an EMBL/GenBank/DDBJ whole genome shotgun (WGS) entry which is preliminary data.</text>
</comment>
<keyword evidence="3" id="KW-0238">DNA-binding</keyword>
<protein>
    <submittedName>
        <fullName evidence="6">LysR family transcriptional regulator</fullName>
    </submittedName>
</protein>
<dbReference type="Gene3D" id="3.40.190.10">
    <property type="entry name" value="Periplasmic binding protein-like II"/>
    <property type="match status" value="2"/>
</dbReference>
<keyword evidence="2" id="KW-0805">Transcription regulation</keyword>
<dbReference type="InterPro" id="IPR050389">
    <property type="entry name" value="LysR-type_TF"/>
</dbReference>
<dbReference type="InterPro" id="IPR036390">
    <property type="entry name" value="WH_DNA-bd_sf"/>
</dbReference>
<evidence type="ECO:0000256" key="4">
    <source>
        <dbReference type="ARBA" id="ARBA00023163"/>
    </source>
</evidence>
<dbReference type="PANTHER" id="PTHR30118">
    <property type="entry name" value="HTH-TYPE TRANSCRIPTIONAL REGULATOR LEUO-RELATED"/>
    <property type="match status" value="1"/>
</dbReference>
<gene>
    <name evidence="6" type="ORF">AWB79_05077</name>
</gene>
<dbReference type="Pfam" id="PF00126">
    <property type="entry name" value="HTH_1"/>
    <property type="match status" value="1"/>
</dbReference>
<dbReference type="STRING" id="1777140.AWB79_05077"/>
<dbReference type="AlphaFoldDB" id="A0A158CBE1"/>
<dbReference type="PROSITE" id="PS50931">
    <property type="entry name" value="HTH_LYSR"/>
    <property type="match status" value="1"/>
</dbReference>
<organism evidence="6 7">
    <name type="scientific">Caballeronia hypogeia</name>
    <dbReference type="NCBI Taxonomy" id="1777140"/>
    <lineage>
        <taxon>Bacteria</taxon>
        <taxon>Pseudomonadati</taxon>
        <taxon>Pseudomonadota</taxon>
        <taxon>Betaproteobacteria</taxon>
        <taxon>Burkholderiales</taxon>
        <taxon>Burkholderiaceae</taxon>
        <taxon>Caballeronia</taxon>
    </lineage>
</organism>
<evidence type="ECO:0000256" key="1">
    <source>
        <dbReference type="ARBA" id="ARBA00009437"/>
    </source>
</evidence>
<dbReference type="PANTHER" id="PTHR30118:SF12">
    <property type="entry name" value="TRANSCRIPTIONAL REGULATOR LYSR FAMILY"/>
    <property type="match status" value="1"/>
</dbReference>
<evidence type="ECO:0000256" key="3">
    <source>
        <dbReference type="ARBA" id="ARBA00023125"/>
    </source>
</evidence>
<dbReference type="SUPFAM" id="SSF53850">
    <property type="entry name" value="Periplasmic binding protein-like II"/>
    <property type="match status" value="1"/>
</dbReference>
<dbReference type="PRINTS" id="PR00039">
    <property type="entry name" value="HTHLYSR"/>
</dbReference>
<proteinExistence type="inferred from homology"/>
<evidence type="ECO:0000313" key="6">
    <source>
        <dbReference type="EMBL" id="SAK79678.1"/>
    </source>
</evidence>
<dbReference type="SUPFAM" id="SSF46785">
    <property type="entry name" value="Winged helix' DNA-binding domain"/>
    <property type="match status" value="1"/>
</dbReference>
<keyword evidence="4" id="KW-0804">Transcription</keyword>